<organism evidence="3 4">
    <name type="scientific">Marinactinospora rubrisoli</name>
    <dbReference type="NCBI Taxonomy" id="2715399"/>
    <lineage>
        <taxon>Bacteria</taxon>
        <taxon>Bacillati</taxon>
        <taxon>Actinomycetota</taxon>
        <taxon>Actinomycetes</taxon>
        <taxon>Streptosporangiales</taxon>
        <taxon>Nocardiopsidaceae</taxon>
        <taxon>Marinactinospora</taxon>
    </lineage>
</organism>
<feature type="domain" description="DUF1023" evidence="2">
    <location>
        <begin position="92"/>
        <end position="266"/>
    </location>
</feature>
<reference evidence="4" key="1">
    <citation type="journal article" date="2019" name="Int. J. Syst. Evol. Microbiol.">
        <title>The Global Catalogue of Microorganisms (GCM) 10K type strain sequencing project: providing services to taxonomists for standard genome sequencing and annotation.</title>
        <authorList>
            <consortium name="The Broad Institute Genomics Platform"/>
            <consortium name="The Broad Institute Genome Sequencing Center for Infectious Disease"/>
            <person name="Wu L."/>
            <person name="Ma J."/>
        </authorList>
    </citation>
    <scope>NUCLEOTIDE SEQUENCE [LARGE SCALE GENOMIC DNA]</scope>
    <source>
        <strain evidence="4">CGMCC 4.7382</strain>
    </source>
</reference>
<evidence type="ECO:0000313" key="3">
    <source>
        <dbReference type="EMBL" id="MFC7326322.1"/>
    </source>
</evidence>
<evidence type="ECO:0000259" key="2">
    <source>
        <dbReference type="Pfam" id="PF06259"/>
    </source>
</evidence>
<evidence type="ECO:0000256" key="1">
    <source>
        <dbReference type="SAM" id="MobiDB-lite"/>
    </source>
</evidence>
<feature type="region of interest" description="Disordered" evidence="1">
    <location>
        <begin position="332"/>
        <end position="372"/>
    </location>
</feature>
<dbReference type="RefSeq" id="WP_379868986.1">
    <property type="nucleotide sequence ID" value="NZ_JBHTBH010000001.1"/>
</dbReference>
<dbReference type="GO" id="GO:0016787">
    <property type="term" value="F:hydrolase activity"/>
    <property type="evidence" value="ECO:0007669"/>
    <property type="project" value="UniProtKB-KW"/>
</dbReference>
<dbReference type="InterPro" id="IPR029058">
    <property type="entry name" value="AB_hydrolase_fold"/>
</dbReference>
<dbReference type="EMBL" id="JBHTBH010000001">
    <property type="protein sequence ID" value="MFC7326322.1"/>
    <property type="molecule type" value="Genomic_DNA"/>
</dbReference>
<dbReference type="Proteomes" id="UP001596540">
    <property type="component" value="Unassembled WGS sequence"/>
</dbReference>
<comment type="caution">
    <text evidence="3">The sequence shown here is derived from an EMBL/GenBank/DDBJ whole genome shotgun (WGS) entry which is preliminary data.</text>
</comment>
<name>A0ABW2K8M6_9ACTN</name>
<dbReference type="Gene3D" id="3.40.50.1820">
    <property type="entry name" value="alpha/beta hydrolase"/>
    <property type="match status" value="1"/>
</dbReference>
<feature type="compositionally biased region" description="Basic residues" evidence="1">
    <location>
        <begin position="354"/>
        <end position="364"/>
    </location>
</feature>
<keyword evidence="4" id="KW-1185">Reference proteome</keyword>
<proteinExistence type="predicted"/>
<keyword evidence="3" id="KW-0378">Hydrolase</keyword>
<protein>
    <submittedName>
        <fullName evidence="3">Alpha/beta hydrolase</fullName>
    </submittedName>
</protein>
<evidence type="ECO:0000313" key="4">
    <source>
        <dbReference type="Proteomes" id="UP001596540"/>
    </source>
</evidence>
<dbReference type="SUPFAM" id="SSF53474">
    <property type="entry name" value="alpha/beta-Hydrolases"/>
    <property type="match status" value="1"/>
</dbReference>
<gene>
    <name evidence="3" type="ORF">ACFQRF_01095</name>
</gene>
<dbReference type="InterPro" id="IPR010427">
    <property type="entry name" value="DUF1023"/>
</dbReference>
<sequence>MPPEGSPERIRSWWFGLDERTRADFLAHRAGEIGGLDGLPSVVRDRANRAVLDDYIDRTGDTDAIRLRTEIDLDGALLLYYRPPSTVGGTDTRVAISFGDPDHAVNTTVFVPGTASNTRDVKYLRLALDFLRRLRIRADAQTEPGNTATVYWLGYKSPDRLVPDAMSASYARDGHPALTRFLKGLRAANRVPDRGDTTLIGYSYGSVVVGHAAAAADLTDAVDTILVAGSPGLGRHVRSVADLRFDPARVLAAASPVDPVVHTPALVHGPNPAHPSFRARRVATGGVGHLGYGTEGSLAFLNTVYITLGLLDRVTAPPAWTAGGPAARLGDWFGGRVGRRSTSRRTPTAGPQHPRVRHGARRPPGRSGPPRG</sequence>
<dbReference type="Pfam" id="PF06259">
    <property type="entry name" value="Abhydrolase_8"/>
    <property type="match status" value="1"/>
</dbReference>
<accession>A0ABW2K8M6</accession>